<evidence type="ECO:0000256" key="3">
    <source>
        <dbReference type="ARBA" id="ARBA00023235"/>
    </source>
</evidence>
<organism evidence="5 6">
    <name type="scientific">Microbacterium pseudoresistens</name>
    <dbReference type="NCBI Taxonomy" id="640634"/>
    <lineage>
        <taxon>Bacteria</taxon>
        <taxon>Bacillati</taxon>
        <taxon>Actinomycetota</taxon>
        <taxon>Actinomycetes</taxon>
        <taxon>Micrococcales</taxon>
        <taxon>Microbacteriaceae</taxon>
        <taxon>Microbacterium</taxon>
    </lineage>
</organism>
<dbReference type="SUPFAM" id="SSF50621">
    <property type="entry name" value="Alanine racemase C-terminal domain-like"/>
    <property type="match status" value="1"/>
</dbReference>
<dbReference type="PANTHER" id="PTHR30511:SF0">
    <property type="entry name" value="ALANINE RACEMASE, CATABOLIC-RELATED"/>
    <property type="match status" value="1"/>
</dbReference>
<dbReference type="RefSeq" id="WP_343045419.1">
    <property type="nucleotide sequence ID" value="NZ_BAABLC010000004.1"/>
</dbReference>
<evidence type="ECO:0000313" key="6">
    <source>
        <dbReference type="Proteomes" id="UP000552045"/>
    </source>
</evidence>
<evidence type="ECO:0000259" key="4">
    <source>
        <dbReference type="SMART" id="SM01005"/>
    </source>
</evidence>
<dbReference type="InterPro" id="IPR000821">
    <property type="entry name" value="Ala_racemase"/>
</dbReference>
<dbReference type="EMBL" id="JACCBH010000001">
    <property type="protein sequence ID" value="NYD55538.1"/>
    <property type="molecule type" value="Genomic_DNA"/>
</dbReference>
<dbReference type="AlphaFoldDB" id="A0A7Y9JPF0"/>
<keyword evidence="6" id="KW-1185">Reference proteome</keyword>
<keyword evidence="3 5" id="KW-0413">Isomerase</keyword>
<protein>
    <submittedName>
        <fullName evidence="5">Alanine racemase</fullName>
        <ecNumber evidence="5">5.1.1.1</ecNumber>
    </submittedName>
</protein>
<accession>A0A7Y9JPF0</accession>
<dbReference type="InterPro" id="IPR009006">
    <property type="entry name" value="Ala_racemase/Decarboxylase_C"/>
</dbReference>
<feature type="domain" description="Alanine racemase C-terminal" evidence="4">
    <location>
        <begin position="104"/>
        <end position="233"/>
    </location>
</feature>
<dbReference type="GO" id="GO:0005829">
    <property type="term" value="C:cytosol"/>
    <property type="evidence" value="ECO:0007669"/>
    <property type="project" value="TreeGrafter"/>
</dbReference>
<reference evidence="5 6" key="1">
    <citation type="submission" date="2020-07" db="EMBL/GenBank/DDBJ databases">
        <title>Sequencing the genomes of 1000 actinobacteria strains.</title>
        <authorList>
            <person name="Klenk H.-P."/>
        </authorList>
    </citation>
    <scope>NUCLEOTIDE SEQUENCE [LARGE SCALE GENOMIC DNA]</scope>
    <source>
        <strain evidence="5 6">DSM 22185</strain>
    </source>
</reference>
<evidence type="ECO:0000256" key="1">
    <source>
        <dbReference type="ARBA" id="ARBA00001933"/>
    </source>
</evidence>
<dbReference type="GO" id="GO:0030170">
    <property type="term" value="F:pyridoxal phosphate binding"/>
    <property type="evidence" value="ECO:0007669"/>
    <property type="project" value="TreeGrafter"/>
</dbReference>
<keyword evidence="2" id="KW-0663">Pyridoxal phosphate</keyword>
<dbReference type="InterPro" id="IPR011079">
    <property type="entry name" value="Ala_racemase_C"/>
</dbReference>
<dbReference type="PANTHER" id="PTHR30511">
    <property type="entry name" value="ALANINE RACEMASE"/>
    <property type="match status" value="1"/>
</dbReference>
<dbReference type="Gene3D" id="3.20.20.10">
    <property type="entry name" value="Alanine racemase"/>
    <property type="match status" value="1"/>
</dbReference>
<comment type="caution">
    <text evidence="5">The sequence shown here is derived from an EMBL/GenBank/DDBJ whole genome shotgun (WGS) entry which is preliminary data.</text>
</comment>
<dbReference type="InterPro" id="IPR029066">
    <property type="entry name" value="PLP-binding_barrel"/>
</dbReference>
<dbReference type="SMART" id="SM01005">
    <property type="entry name" value="Ala_racemase_C"/>
    <property type="match status" value="1"/>
</dbReference>
<comment type="cofactor">
    <cofactor evidence="1">
        <name>pyridoxal 5'-phosphate</name>
        <dbReference type="ChEBI" id="CHEBI:597326"/>
    </cofactor>
</comment>
<dbReference type="Gene3D" id="2.40.37.10">
    <property type="entry name" value="Lyase, Ornithine Decarboxylase, Chain A, domain 1"/>
    <property type="match status" value="1"/>
</dbReference>
<proteinExistence type="predicted"/>
<dbReference type="GO" id="GO:0008784">
    <property type="term" value="F:alanine racemase activity"/>
    <property type="evidence" value="ECO:0007669"/>
    <property type="project" value="UniProtKB-EC"/>
</dbReference>
<dbReference type="GO" id="GO:0030632">
    <property type="term" value="P:D-alanine biosynthetic process"/>
    <property type="evidence" value="ECO:0007669"/>
    <property type="project" value="TreeGrafter"/>
</dbReference>
<dbReference type="EC" id="5.1.1.1" evidence="5"/>
<dbReference type="Pfam" id="PF00842">
    <property type="entry name" value="Ala_racemase_C"/>
    <property type="match status" value="1"/>
</dbReference>
<evidence type="ECO:0000256" key="2">
    <source>
        <dbReference type="ARBA" id="ARBA00022898"/>
    </source>
</evidence>
<dbReference type="Proteomes" id="UP000552045">
    <property type="component" value="Unassembled WGS sequence"/>
</dbReference>
<evidence type="ECO:0000313" key="5">
    <source>
        <dbReference type="EMBL" id="NYD55538.1"/>
    </source>
</evidence>
<name>A0A7Y9JPF0_9MICO</name>
<sequence>MGIPRSTATRAMISRSALTAHARACAADGGRVADLRRDAYGHGLLVAARAVLAAGVEEIRVDGPDQVAMLRDQGLTANATAVPDIDPVALYGMRPDADGVKRPAMRLTGHVMSTKPLRRGEAVSYGYTHRAERDTTVALITGGYAQAVVRALGNRAHVELRGQVHPIVGRVAMDVCVVDLQSSDAVADEGDEVTYFGGSGPARAFLGEWADATGFTPEELVCAAGLHATRVEGD</sequence>
<gene>
    <name evidence="5" type="ORF">BKA02_002593</name>
</gene>